<organism evidence="4">
    <name type="scientific">Amphimedon queenslandica</name>
    <name type="common">Sponge</name>
    <dbReference type="NCBI Taxonomy" id="400682"/>
    <lineage>
        <taxon>Eukaryota</taxon>
        <taxon>Metazoa</taxon>
        <taxon>Porifera</taxon>
        <taxon>Demospongiae</taxon>
        <taxon>Heteroscleromorpha</taxon>
        <taxon>Haplosclerida</taxon>
        <taxon>Niphatidae</taxon>
        <taxon>Amphimedon</taxon>
    </lineage>
</organism>
<dbReference type="GO" id="GO:0006637">
    <property type="term" value="P:acyl-CoA metabolic process"/>
    <property type="evidence" value="ECO:0007669"/>
    <property type="project" value="TreeGrafter"/>
</dbReference>
<dbReference type="SUPFAM" id="SSF54637">
    <property type="entry name" value="Thioesterase/thiol ester dehydrase-isomerase"/>
    <property type="match status" value="2"/>
</dbReference>
<dbReference type="Gene3D" id="3.10.129.10">
    <property type="entry name" value="Hotdog Thioesterase"/>
    <property type="match status" value="2"/>
</dbReference>
<accession>A0A1X7VBS7</accession>
<name>A0A1X7VBS7_AMPQE</name>
<dbReference type="InterPro" id="IPR029069">
    <property type="entry name" value="HotDog_dom_sf"/>
</dbReference>
<dbReference type="eggNOG" id="KOG2763">
    <property type="taxonomic scope" value="Eukaryota"/>
</dbReference>
<reference evidence="5" key="1">
    <citation type="journal article" date="2010" name="Nature">
        <title>The Amphimedon queenslandica genome and the evolution of animal complexity.</title>
        <authorList>
            <person name="Srivastava M."/>
            <person name="Simakov O."/>
            <person name="Chapman J."/>
            <person name="Fahey B."/>
            <person name="Gauthier M.E."/>
            <person name="Mitros T."/>
            <person name="Richards G.S."/>
            <person name="Conaco C."/>
            <person name="Dacre M."/>
            <person name="Hellsten U."/>
            <person name="Larroux C."/>
            <person name="Putnam N.H."/>
            <person name="Stanke M."/>
            <person name="Adamska M."/>
            <person name="Darling A."/>
            <person name="Degnan S.M."/>
            <person name="Oakley T.H."/>
            <person name="Plachetzki D.C."/>
            <person name="Zhai Y."/>
            <person name="Adamski M."/>
            <person name="Calcino A."/>
            <person name="Cummins S.F."/>
            <person name="Goodstein D.M."/>
            <person name="Harris C."/>
            <person name="Jackson D.J."/>
            <person name="Leys S.P."/>
            <person name="Shu S."/>
            <person name="Woodcroft B.J."/>
            <person name="Vervoort M."/>
            <person name="Kosik K.S."/>
            <person name="Manning G."/>
            <person name="Degnan B.M."/>
            <person name="Rokhsar D.S."/>
        </authorList>
    </citation>
    <scope>NUCLEOTIDE SEQUENCE [LARGE SCALE GENOMIC DNA]</scope>
</reference>
<dbReference type="InParanoid" id="A0A1X7VBS7"/>
<reference evidence="4" key="2">
    <citation type="submission" date="2017-05" db="UniProtKB">
        <authorList>
            <consortium name="EnsemblMetazoa"/>
        </authorList>
    </citation>
    <scope>IDENTIFICATION</scope>
</reference>
<dbReference type="STRING" id="400682.A0A1X7VBS7"/>
<dbReference type="KEGG" id="aqu:100635222"/>
<dbReference type="Pfam" id="PF03061">
    <property type="entry name" value="4HBT"/>
    <property type="match status" value="2"/>
</dbReference>
<feature type="domain" description="HotDog ACOT-type" evidence="3">
    <location>
        <begin position="263"/>
        <end position="375"/>
    </location>
</feature>
<gene>
    <name evidence="4" type="primary">100635222</name>
</gene>
<feature type="active site" evidence="2">
    <location>
        <position position="294"/>
    </location>
</feature>
<dbReference type="GO" id="GO:0005829">
    <property type="term" value="C:cytosol"/>
    <property type="evidence" value="ECO:0007669"/>
    <property type="project" value="TreeGrafter"/>
</dbReference>
<dbReference type="PANTHER" id="PTHR11049">
    <property type="entry name" value="ACYL COENZYME A THIOESTER HYDROLASE"/>
    <property type="match status" value="1"/>
</dbReference>
<evidence type="ECO:0000256" key="2">
    <source>
        <dbReference type="PIRSR" id="PIRSR640170-1"/>
    </source>
</evidence>
<dbReference type="GO" id="GO:0052816">
    <property type="term" value="F:long-chain fatty acyl-CoA hydrolase activity"/>
    <property type="evidence" value="ECO:0007669"/>
    <property type="project" value="TreeGrafter"/>
</dbReference>
<dbReference type="CDD" id="cd03442">
    <property type="entry name" value="BFIT_BACH"/>
    <property type="match status" value="2"/>
</dbReference>
<dbReference type="EnsemblMetazoa" id="XM_003384793.3">
    <property type="protein sequence ID" value="XP_003384841.1"/>
    <property type="gene ID" value="LOC100635222"/>
</dbReference>
<proteinExistence type="predicted"/>
<feature type="domain" description="HotDog ACOT-type" evidence="3">
    <location>
        <begin position="73"/>
        <end position="200"/>
    </location>
</feature>
<evidence type="ECO:0000313" key="5">
    <source>
        <dbReference type="Proteomes" id="UP000007879"/>
    </source>
</evidence>
<feature type="active site" evidence="2">
    <location>
        <position position="89"/>
    </location>
</feature>
<dbReference type="PROSITE" id="PS51770">
    <property type="entry name" value="HOTDOG_ACOT"/>
    <property type="match status" value="2"/>
</dbReference>
<keyword evidence="1" id="KW-0378">Hydrolase</keyword>
<keyword evidence="5" id="KW-1185">Reference proteome</keyword>
<evidence type="ECO:0000313" key="4">
    <source>
        <dbReference type="EnsemblMetazoa" id="Aqu2.1.37750_001"/>
    </source>
</evidence>
<dbReference type="InterPro" id="IPR040170">
    <property type="entry name" value="Cytosol_ACT"/>
</dbReference>
<dbReference type="InterPro" id="IPR033120">
    <property type="entry name" value="HOTDOG_ACOT"/>
</dbReference>
<sequence length="423" mass="47316">MATLRILPWRVLSTRRLFHYRSVSFYSAWGTRQYWKKYRRSLFTVSSLVAALPTLFKGQGRQWVQQSQPVLSSTVPFETSRVMLPDDTNPMGNVHGGTILKLIEQAGHIVATRHCNQSRNDKDPPSSLSSSMTSVLARVEHMDFHNPIYVGEVAQVQALVTYTSPHSMEVTVDVWAENTLTGTRRHTNSARLWYVAISSQVGPYEGQFKPLPVPELTGLTDEELAAGHSRYQSQKASRAKPTNYKGISRQENDHYADVPCSVPHSRTTLTNIVLPSDCTSSGHLMGGALMKMMDTTAGIASVRHCRTLAVTACLDAINFYSPIFNGDLVFVTGEVVFTSSKSLVIRVSVEAEGLRSGARRVTNDAYFTFVSLGKNGKAIPVPPLVLKTQDEVERYEEMKILYEAKKAERLREREEKQKNSQEK</sequence>
<dbReference type="InterPro" id="IPR006683">
    <property type="entry name" value="Thioestr_dom"/>
</dbReference>
<dbReference type="Proteomes" id="UP000007879">
    <property type="component" value="Unassembled WGS sequence"/>
</dbReference>
<dbReference type="PANTHER" id="PTHR11049:SF24">
    <property type="entry name" value="CYTOSOLIC ACYL COENZYME A THIOESTER HYDROLASE"/>
    <property type="match status" value="1"/>
</dbReference>
<evidence type="ECO:0000259" key="3">
    <source>
        <dbReference type="PROSITE" id="PS51770"/>
    </source>
</evidence>
<dbReference type="AlphaFoldDB" id="A0A1X7VBS7"/>
<protein>
    <recommendedName>
        <fullName evidence="3">HotDog ACOT-type domain-containing protein</fullName>
    </recommendedName>
</protein>
<dbReference type="GO" id="GO:0009062">
    <property type="term" value="P:fatty acid catabolic process"/>
    <property type="evidence" value="ECO:0007669"/>
    <property type="project" value="TreeGrafter"/>
</dbReference>
<dbReference type="OrthoDB" id="331699at2759"/>
<evidence type="ECO:0000256" key="1">
    <source>
        <dbReference type="ARBA" id="ARBA00022801"/>
    </source>
</evidence>
<dbReference type="EnsemblMetazoa" id="Aqu2.1.37750_001">
    <property type="protein sequence ID" value="Aqu2.1.37750_001"/>
    <property type="gene ID" value="Aqu2.1.37750"/>
</dbReference>